<dbReference type="GO" id="GO:0061504">
    <property type="term" value="P:cyclic threonylcarbamoyladenosine biosynthetic process"/>
    <property type="evidence" value="ECO:0007669"/>
    <property type="project" value="TreeGrafter"/>
</dbReference>
<protein>
    <recommendedName>
        <fullName evidence="10">Thiamine biosynthesis protein ThiF</fullName>
    </recommendedName>
</protein>
<keyword evidence="2" id="KW-0479">Metal-binding</keyword>
<gene>
    <name evidence="8" type="ORF">BCY89_13920</name>
</gene>
<evidence type="ECO:0000259" key="7">
    <source>
        <dbReference type="Pfam" id="PF14464"/>
    </source>
</evidence>
<dbReference type="InterPro" id="IPR045886">
    <property type="entry name" value="ThiF/MoeB/HesA"/>
</dbReference>
<dbReference type="GO" id="GO:0006508">
    <property type="term" value="P:proteolysis"/>
    <property type="evidence" value="ECO:0007669"/>
    <property type="project" value="UniProtKB-KW"/>
</dbReference>
<dbReference type="AlphaFoldDB" id="A0A420FHE6"/>
<evidence type="ECO:0000256" key="5">
    <source>
        <dbReference type="ARBA" id="ARBA00023049"/>
    </source>
</evidence>
<evidence type="ECO:0008006" key="10">
    <source>
        <dbReference type="Google" id="ProtNLM"/>
    </source>
</evidence>
<dbReference type="GO" id="GO:0008237">
    <property type="term" value="F:metallopeptidase activity"/>
    <property type="evidence" value="ECO:0007669"/>
    <property type="project" value="UniProtKB-KW"/>
</dbReference>
<keyword evidence="4" id="KW-0862">Zinc</keyword>
<evidence type="ECO:0000259" key="6">
    <source>
        <dbReference type="Pfam" id="PF00899"/>
    </source>
</evidence>
<dbReference type="InterPro" id="IPR035985">
    <property type="entry name" value="Ubiquitin-activating_enz"/>
</dbReference>
<dbReference type="PANTHER" id="PTHR43267">
    <property type="entry name" value="TRNA THREONYLCARBAMOYLADENOSINE DEHYDRATASE"/>
    <property type="match status" value="1"/>
</dbReference>
<dbReference type="EMBL" id="MCAQ01000027">
    <property type="protein sequence ID" value="RKF32291.1"/>
    <property type="molecule type" value="Genomic_DNA"/>
</dbReference>
<comment type="caution">
    <text evidence="8">The sequence shown here is derived from an EMBL/GenBank/DDBJ whole genome shotgun (WGS) entry which is preliminary data.</text>
</comment>
<feature type="domain" description="JAB" evidence="7">
    <location>
        <begin position="9"/>
        <end position="116"/>
    </location>
</feature>
<organism evidence="8 9">
    <name type="scientific">Sphingobacterium siyangense</name>
    <dbReference type="NCBI Taxonomy" id="459529"/>
    <lineage>
        <taxon>Bacteria</taxon>
        <taxon>Pseudomonadati</taxon>
        <taxon>Bacteroidota</taxon>
        <taxon>Sphingobacteriia</taxon>
        <taxon>Sphingobacteriales</taxon>
        <taxon>Sphingobacteriaceae</taxon>
        <taxon>Sphingobacterium</taxon>
    </lineage>
</organism>
<dbReference type="Pfam" id="PF00899">
    <property type="entry name" value="ThiF"/>
    <property type="match status" value="1"/>
</dbReference>
<keyword evidence="5" id="KW-0482">Metalloprotease</keyword>
<dbReference type="Pfam" id="PF14464">
    <property type="entry name" value="Prok-JAB"/>
    <property type="match status" value="1"/>
</dbReference>
<keyword evidence="1" id="KW-0645">Protease</keyword>
<evidence type="ECO:0000256" key="4">
    <source>
        <dbReference type="ARBA" id="ARBA00022833"/>
    </source>
</evidence>
<evidence type="ECO:0000256" key="1">
    <source>
        <dbReference type="ARBA" id="ARBA00022670"/>
    </source>
</evidence>
<dbReference type="GO" id="GO:0061503">
    <property type="term" value="F:tRNA threonylcarbamoyladenosine dehydratase"/>
    <property type="evidence" value="ECO:0007669"/>
    <property type="project" value="TreeGrafter"/>
</dbReference>
<keyword evidence="3" id="KW-0378">Hydrolase</keyword>
<keyword evidence="9" id="KW-1185">Reference proteome</keyword>
<dbReference type="SUPFAM" id="SSF69572">
    <property type="entry name" value="Activating enzymes of the ubiquitin-like proteins"/>
    <property type="match status" value="1"/>
</dbReference>
<evidence type="ECO:0000313" key="9">
    <source>
        <dbReference type="Proteomes" id="UP000286402"/>
    </source>
</evidence>
<dbReference type="InterPro" id="IPR000594">
    <property type="entry name" value="ThiF_NAD_FAD-bd"/>
</dbReference>
<dbReference type="InterPro" id="IPR028090">
    <property type="entry name" value="JAB_dom_prok"/>
</dbReference>
<evidence type="ECO:0000256" key="2">
    <source>
        <dbReference type="ARBA" id="ARBA00022723"/>
    </source>
</evidence>
<evidence type="ECO:0000256" key="3">
    <source>
        <dbReference type="ARBA" id="ARBA00022801"/>
    </source>
</evidence>
<name>A0A420FHE6_9SPHI</name>
<proteinExistence type="predicted"/>
<feature type="domain" description="THIF-type NAD/FAD binding fold" evidence="6">
    <location>
        <begin position="177"/>
        <end position="392"/>
    </location>
</feature>
<accession>A0A420FHE6</accession>
<dbReference type="GO" id="GO:0046872">
    <property type="term" value="F:metal ion binding"/>
    <property type="evidence" value="ECO:0007669"/>
    <property type="project" value="UniProtKB-KW"/>
</dbReference>
<sequence>MNKIKISGAHYEQLRAHLFPGDGLEAVAIALCGRSVKGDSQTLLVQEIMPIPYSECFERSEDFVHWPTELINNYLEQASKKNLAIIKIHCHPMYYEQFSELDDESDQTLFKSIHAWLDDDLPHASCIMLPDGRIFGRFFLNDMKIQPVNEIVVAGSDYIKWTYEETHSFIEDEAQKRNLQTFGKGTTLLLNRLKVGVVGCSGTGSPTIEMLTRLGIGTIVLVDPDYIDTVNLNRIVGSTKEDALQKRSKVEAMQTNIRKIDIGTRVIGFEKNVVDYDVIKELADCDILFGCVDSAEGRHILNLISSYYLIPLFDFGVRLDADGNGGIHSINGTVHYIQPHGSSLLSREVYTTDRVRSESIKRTDLEEYERNGYLAKVGESSPAVISVNMQVASTGINDFLARLHSYRNEPNSDYETVRIGISNGVSYMEEVTEQCSFFSKYTGKGDMVPLLGLIELSNVSKVL</sequence>
<dbReference type="Proteomes" id="UP000286402">
    <property type="component" value="Unassembled WGS sequence"/>
</dbReference>
<dbReference type="RefSeq" id="WP_120335602.1">
    <property type="nucleotide sequence ID" value="NZ_MCAQ01000027.1"/>
</dbReference>
<evidence type="ECO:0000313" key="8">
    <source>
        <dbReference type="EMBL" id="RKF32291.1"/>
    </source>
</evidence>
<dbReference type="PANTHER" id="PTHR43267:SF1">
    <property type="entry name" value="TRNA THREONYLCARBAMOYLADENOSINE DEHYDRATASE"/>
    <property type="match status" value="1"/>
</dbReference>
<dbReference type="Gene3D" id="3.40.50.720">
    <property type="entry name" value="NAD(P)-binding Rossmann-like Domain"/>
    <property type="match status" value="1"/>
</dbReference>
<dbReference type="GO" id="GO:0008641">
    <property type="term" value="F:ubiquitin-like modifier activating enzyme activity"/>
    <property type="evidence" value="ECO:0007669"/>
    <property type="project" value="InterPro"/>
</dbReference>
<reference evidence="8 9" key="1">
    <citation type="submission" date="2016-07" db="EMBL/GenBank/DDBJ databases">
        <title>Genome analysis of Sphingobacterium siyangense T12B17.</title>
        <authorList>
            <person name="Xu D."/>
            <person name="Su Y."/>
            <person name="Zheng S."/>
        </authorList>
    </citation>
    <scope>NUCLEOTIDE SEQUENCE [LARGE SCALE GENOMIC DNA]</scope>
    <source>
        <strain evidence="8 9">T12B17</strain>
    </source>
</reference>